<keyword evidence="4" id="KW-0012">Acyltransferase</keyword>
<evidence type="ECO:0000256" key="3">
    <source>
        <dbReference type="ARBA" id="ARBA00022679"/>
    </source>
</evidence>
<feature type="domain" description="Carrier" evidence="6">
    <location>
        <begin position="1380"/>
        <end position="1455"/>
    </location>
</feature>
<organism evidence="8 9">
    <name type="scientific">Amycolatopsis heterodermiae</name>
    <dbReference type="NCBI Taxonomy" id="3110235"/>
    <lineage>
        <taxon>Bacteria</taxon>
        <taxon>Bacillati</taxon>
        <taxon>Actinomycetota</taxon>
        <taxon>Actinomycetes</taxon>
        <taxon>Pseudonocardiales</taxon>
        <taxon>Pseudonocardiaceae</taxon>
        <taxon>Amycolatopsis</taxon>
    </lineage>
</organism>
<dbReference type="PROSITE" id="PS50075">
    <property type="entry name" value="CARRIER"/>
    <property type="match status" value="1"/>
</dbReference>
<dbReference type="InterPro" id="IPR006162">
    <property type="entry name" value="Ppantetheine_attach_site"/>
</dbReference>
<dbReference type="Gene3D" id="3.40.47.10">
    <property type="match status" value="1"/>
</dbReference>
<dbReference type="EMBL" id="JAYFSI010000021">
    <property type="protein sequence ID" value="MEA5367268.1"/>
    <property type="molecule type" value="Genomic_DNA"/>
</dbReference>
<dbReference type="PANTHER" id="PTHR43775">
    <property type="entry name" value="FATTY ACID SYNTHASE"/>
    <property type="match status" value="1"/>
</dbReference>
<dbReference type="SUPFAM" id="SSF51735">
    <property type="entry name" value="NAD(P)-binding Rossmann-fold domains"/>
    <property type="match status" value="2"/>
</dbReference>
<dbReference type="Pfam" id="PF00550">
    <property type="entry name" value="PP-binding"/>
    <property type="match status" value="1"/>
</dbReference>
<reference evidence="8 9" key="1">
    <citation type="submission" date="2023-12" db="EMBL/GenBank/DDBJ databases">
        <title>Amycolatopsis sp. V23-08.</title>
        <authorList>
            <person name="Somphong A."/>
        </authorList>
    </citation>
    <scope>NUCLEOTIDE SEQUENCE [LARGE SCALE GENOMIC DNA]</scope>
    <source>
        <strain evidence="8 9">V23-08</strain>
    </source>
</reference>
<feature type="domain" description="Ketosynthase family 3 (KS3)" evidence="7">
    <location>
        <begin position="33"/>
        <end position="457"/>
    </location>
</feature>
<dbReference type="Proteomes" id="UP001304298">
    <property type="component" value="Unassembled WGS sequence"/>
</dbReference>
<evidence type="ECO:0000313" key="9">
    <source>
        <dbReference type="Proteomes" id="UP001304298"/>
    </source>
</evidence>
<dbReference type="InterPro" id="IPR018201">
    <property type="entry name" value="Ketoacyl_synth_AS"/>
</dbReference>
<evidence type="ECO:0000256" key="4">
    <source>
        <dbReference type="ARBA" id="ARBA00023315"/>
    </source>
</evidence>
<evidence type="ECO:0000256" key="1">
    <source>
        <dbReference type="ARBA" id="ARBA00022450"/>
    </source>
</evidence>
<dbReference type="SUPFAM" id="SSF55048">
    <property type="entry name" value="Probable ACP-binding domain of malonyl-CoA ACP transacylase"/>
    <property type="match status" value="1"/>
</dbReference>
<keyword evidence="9" id="KW-1185">Reference proteome</keyword>
<dbReference type="InterPro" id="IPR014031">
    <property type="entry name" value="Ketoacyl_synth_C"/>
</dbReference>
<keyword evidence="2" id="KW-0597">Phosphoprotein</keyword>
<dbReference type="InterPro" id="IPR013968">
    <property type="entry name" value="PKS_KR"/>
</dbReference>
<dbReference type="SUPFAM" id="SSF47336">
    <property type="entry name" value="ACP-like"/>
    <property type="match status" value="1"/>
</dbReference>
<dbReference type="SMART" id="SM00825">
    <property type="entry name" value="PKS_KS"/>
    <property type="match status" value="1"/>
</dbReference>
<dbReference type="InterPro" id="IPR016039">
    <property type="entry name" value="Thiolase-like"/>
</dbReference>
<evidence type="ECO:0000256" key="2">
    <source>
        <dbReference type="ARBA" id="ARBA00022553"/>
    </source>
</evidence>
<dbReference type="InterPro" id="IPR032821">
    <property type="entry name" value="PKS_assoc"/>
</dbReference>
<dbReference type="Pfam" id="PF00109">
    <property type="entry name" value="ketoacyl-synt"/>
    <property type="match status" value="1"/>
</dbReference>
<evidence type="ECO:0000259" key="6">
    <source>
        <dbReference type="PROSITE" id="PS50075"/>
    </source>
</evidence>
<dbReference type="SMART" id="SM00823">
    <property type="entry name" value="PKS_PP"/>
    <property type="match status" value="1"/>
</dbReference>
<dbReference type="Gene3D" id="3.30.70.3290">
    <property type="match status" value="2"/>
</dbReference>
<dbReference type="InterPro" id="IPR016035">
    <property type="entry name" value="Acyl_Trfase/lysoPLipase"/>
</dbReference>
<dbReference type="Gene3D" id="3.40.366.10">
    <property type="entry name" value="Malonyl-Coenzyme A Acyl Carrier Protein, domain 2"/>
    <property type="match status" value="1"/>
</dbReference>
<dbReference type="PROSITE" id="PS00012">
    <property type="entry name" value="PHOSPHOPANTETHEINE"/>
    <property type="match status" value="1"/>
</dbReference>
<evidence type="ECO:0000313" key="8">
    <source>
        <dbReference type="EMBL" id="MEA5367268.1"/>
    </source>
</evidence>
<dbReference type="InterPro" id="IPR014030">
    <property type="entry name" value="Ketoacyl_synth_N"/>
</dbReference>
<dbReference type="InterPro" id="IPR001227">
    <property type="entry name" value="Ac_transferase_dom_sf"/>
</dbReference>
<dbReference type="Gene3D" id="1.10.1200.10">
    <property type="entry name" value="ACP-like"/>
    <property type="match status" value="1"/>
</dbReference>
<keyword evidence="1" id="KW-0596">Phosphopantetheine</keyword>
<gene>
    <name evidence="8" type="ORF">VA596_47610</name>
</gene>
<dbReference type="InterPro" id="IPR036736">
    <property type="entry name" value="ACP-like_sf"/>
</dbReference>
<dbReference type="InterPro" id="IPR050091">
    <property type="entry name" value="PKS_NRPS_Biosynth_Enz"/>
</dbReference>
<dbReference type="Pfam" id="PF08659">
    <property type="entry name" value="KR"/>
    <property type="match status" value="1"/>
</dbReference>
<dbReference type="SMART" id="SM00827">
    <property type="entry name" value="PKS_AT"/>
    <property type="match status" value="1"/>
</dbReference>
<dbReference type="CDD" id="cd00833">
    <property type="entry name" value="PKS"/>
    <property type="match status" value="1"/>
</dbReference>
<dbReference type="PANTHER" id="PTHR43775:SF51">
    <property type="entry name" value="INACTIVE PHENOLPHTHIOCEROL SYNTHESIS POLYKETIDE SYNTHASE TYPE I PKS1-RELATED"/>
    <property type="match status" value="1"/>
</dbReference>
<feature type="region of interest" description="Disordered" evidence="5">
    <location>
        <begin position="474"/>
        <end position="553"/>
    </location>
</feature>
<dbReference type="SMART" id="SM01294">
    <property type="entry name" value="PKS_PP_betabranch"/>
    <property type="match status" value="1"/>
</dbReference>
<dbReference type="InterPro" id="IPR014043">
    <property type="entry name" value="Acyl_transferase_dom"/>
</dbReference>
<dbReference type="CDD" id="cd08952">
    <property type="entry name" value="KR_1_SDR_x"/>
    <property type="match status" value="1"/>
</dbReference>
<dbReference type="InterPro" id="IPR020806">
    <property type="entry name" value="PKS_PP-bd"/>
</dbReference>
<dbReference type="Gene3D" id="3.40.50.720">
    <property type="entry name" value="NAD(P)-binding Rossmann-like Domain"/>
    <property type="match status" value="1"/>
</dbReference>
<dbReference type="Pfam" id="PF16197">
    <property type="entry name" value="KAsynt_C_assoc"/>
    <property type="match status" value="1"/>
</dbReference>
<dbReference type="SUPFAM" id="SSF52151">
    <property type="entry name" value="FabD/lysophospholipase-like"/>
    <property type="match status" value="1"/>
</dbReference>
<dbReference type="Pfam" id="PF02801">
    <property type="entry name" value="Ketoacyl-synt_C"/>
    <property type="match status" value="1"/>
</dbReference>
<comment type="caution">
    <text evidence="8">The sequence shown here is derived from an EMBL/GenBank/DDBJ whole genome shotgun (WGS) entry which is preliminary data.</text>
</comment>
<dbReference type="InterPro" id="IPR057326">
    <property type="entry name" value="KR_dom"/>
</dbReference>
<dbReference type="InterPro" id="IPR009081">
    <property type="entry name" value="PP-bd_ACP"/>
</dbReference>
<keyword evidence="3" id="KW-0808">Transferase</keyword>
<dbReference type="InterPro" id="IPR016036">
    <property type="entry name" value="Malonyl_transacylase_ACP-bd"/>
</dbReference>
<sequence>MATPEELVAALRESVKENSRLAARNRELADAAREPVAIIGMGCRYPGGADSPERLWDLVADGRDAVSEFPADRGWNLAELFHPDPDHPGTSYAREGGFLHDAAEFDPEFFGISPREALAMDPQQRLLLQISWEAIERAGLDASALKGSATGVFAGIMYHDYGSGAGELPEGVEGFLGTGTAGSVLSGRVAYSFGFEGPAVSVDTACSSSLVAVHLAAQALRAGECTLALAGGATVMAVPDTFVEFSRQRGLAPDGRCKSFGAGADGTGWGEGAGVLLLEKLSDAIAHGHRVLAVVQGSAVNSDGASNGLTAPNGPSQQRVIRAALASAGLSTSDIDVVEAHGTGTRLGDPIEADTLLATYGRDRTVPLYLGSVKSNVGHTQAAAGVAGIIKMVEALRRGELPRTLHADEPSPHVAWDSGAVELLTSHRPWPTVDRPRAAAVSSFGISGTNAHVVLRQAPAEVLAPAGWRHASAAPVAGAQSPGTSAQVPAPGSAESLAGSRRTSAEVPAPAGAPRTSADLVAGAQSSGTRAEVAAPGSPKSSAGLSTHAGAPQVEGPAVRVPWVLSARDEAALPELAARLLRTEADPVDIAWSLATSRAALPFRAAVTGDLKTGLEALAAGEAAPSVVTGRATSGKLAFLCTGQGAQRLAMGTELAAAFPVFGAAFTRVAERLDVHTGFRLTDVLACGDKAMIDRTEVAQPALFAFEVAMAELVRSWGVEPDFLLGHSIGELAAAYLAGVWSLDDAARLVAARGRLMQALPAGGAMVALQATEDELDLPAGVSIAAVNGPTSVVLSGEEAAVTKVVEGFPDRRAKRLAVSHAFHSALMDGMLDDFREVAESVTYAEPRIPLAAGDVTDPAYWVRQVRDTVRFADGVRSLRERGVRRFLELGPDASLSALGADCVTDATFIATQRKDQDEAAAADLARARLFTAGVRLDWAAIFAGTGAARVDLPTYPFRRDRFWLAAADRSTPPARRYEVVWRPIEPAATPEADWTVYAPERHEWAEAAAKALNAPLVTEIPEHGPILAFPADAAGLAEILRATPAKVWCATTDPGVAAVGRVAAIEQPRRWGGCVTLHQKADVTRLPDVLGGPEDEVAIRDGQIFARRFVPAKPAPTREWTTSGTALITGGTGALGAIVAERLARAGAEHLVLLSRRGEDAPGAAELRERLGVKVTIHACDAADKAALSTVVSQTEDLRVVVHTAGILDDALLDDATPERFAAVARPKVTAARNLRDLTSDLDAFVLFSSVAGVLGNGGQAAYAAANAELDALAAQWREEGVPAVSIAWGPWAEGGMAENVHHKGLRPMTPEAGAEEFVRAIAADDVTVTVADIDWPTFFEDFRPAPALAELPRPETKHQETPDLRAQLTGLIEPEQRRLLLQLARETVARVLGHPDVSKIGADRAFTELGFDSLTAVELRNRLDAATGLAVPATLVFDHPTPQALAAYLWQELAGGADDDVDGLLDTLEAALSRLGADSEEHARALTRLADLARPDFKPSSDDELFAFIDQQLGA</sequence>
<evidence type="ECO:0000259" key="7">
    <source>
        <dbReference type="PROSITE" id="PS52004"/>
    </source>
</evidence>
<dbReference type="PROSITE" id="PS00606">
    <property type="entry name" value="KS3_1"/>
    <property type="match status" value="1"/>
</dbReference>
<dbReference type="InterPro" id="IPR036291">
    <property type="entry name" value="NAD(P)-bd_dom_sf"/>
</dbReference>
<protein>
    <submittedName>
        <fullName evidence="8">SDR family NAD(P)-dependent oxidoreductase</fullName>
    </submittedName>
</protein>
<dbReference type="SMART" id="SM00822">
    <property type="entry name" value="PKS_KR"/>
    <property type="match status" value="1"/>
</dbReference>
<evidence type="ECO:0000256" key="5">
    <source>
        <dbReference type="SAM" id="MobiDB-lite"/>
    </source>
</evidence>
<dbReference type="InterPro" id="IPR020841">
    <property type="entry name" value="PKS_Beta-ketoAc_synthase_dom"/>
</dbReference>
<dbReference type="SUPFAM" id="SSF53901">
    <property type="entry name" value="Thiolase-like"/>
    <property type="match status" value="1"/>
</dbReference>
<accession>A0ABU5RLV0</accession>
<dbReference type="Pfam" id="PF00698">
    <property type="entry name" value="Acyl_transf_1"/>
    <property type="match status" value="1"/>
</dbReference>
<proteinExistence type="predicted"/>
<name>A0ABU5RLV0_9PSEU</name>
<dbReference type="PROSITE" id="PS52004">
    <property type="entry name" value="KS3_2"/>
    <property type="match status" value="1"/>
</dbReference>